<feature type="transmembrane region" description="Helical" evidence="2">
    <location>
        <begin position="1618"/>
        <end position="1637"/>
    </location>
</feature>
<feature type="compositionally biased region" description="Pro residues" evidence="1">
    <location>
        <begin position="1761"/>
        <end position="1773"/>
    </location>
</feature>
<reference evidence="3 4" key="1">
    <citation type="submission" date="2017-08" db="EMBL/GenBank/DDBJ databases">
        <title>Acidophilic green algal genome provides insights into adaptation to an acidic environment.</title>
        <authorList>
            <person name="Hirooka S."/>
            <person name="Hirose Y."/>
            <person name="Kanesaki Y."/>
            <person name="Higuchi S."/>
            <person name="Fujiwara T."/>
            <person name="Onuma R."/>
            <person name="Era A."/>
            <person name="Ohbayashi R."/>
            <person name="Uzuka A."/>
            <person name="Nozaki H."/>
            <person name="Yoshikawa H."/>
            <person name="Miyagishima S.Y."/>
        </authorList>
    </citation>
    <scope>NUCLEOTIDE SEQUENCE [LARGE SCALE GENOMIC DNA]</scope>
    <source>
        <strain evidence="3 4">NIES-2499</strain>
    </source>
</reference>
<dbReference type="PANTHER" id="PTHR48125:SF12">
    <property type="entry name" value="AT HOOK TRANSCRIPTION FACTOR FAMILY-RELATED"/>
    <property type="match status" value="1"/>
</dbReference>
<feature type="compositionally biased region" description="Low complexity" evidence="1">
    <location>
        <begin position="382"/>
        <end position="391"/>
    </location>
</feature>
<feature type="region of interest" description="Disordered" evidence="1">
    <location>
        <begin position="624"/>
        <end position="656"/>
    </location>
</feature>
<proteinExistence type="predicted"/>
<feature type="region of interest" description="Disordered" evidence="1">
    <location>
        <begin position="2233"/>
        <end position="2292"/>
    </location>
</feature>
<feature type="transmembrane region" description="Helical" evidence="2">
    <location>
        <begin position="1941"/>
        <end position="1960"/>
    </location>
</feature>
<dbReference type="Proteomes" id="UP000232323">
    <property type="component" value="Unassembled WGS sequence"/>
</dbReference>
<sequence>MSSDKSNSASVGDVEEEEYDIDFEEETTVGPFVKPVPVSTAPTNSADDELVIPVSKFSPTSSIRSLKRSNKVADEESLTAFRKQEAEKAQKSAGAVSSMGSWDGDKSGSEFADTPDGPQKRDKTLTIETSSLPQLKEVVPAVTSIATSEEASHLAAKPLVPSPPLPPTLPNIPVLRSNLKPDAVQPLQRISQAIDSSASPLAPTVVAPQPSSQTPSILELIEETTPGSQPSSQTPGILELIEDTTPESPSLRLRPGVSAGGDSPALVLGPYVATPHPALGAASITASSAAALDSTSLPPPAWAKNELATASSQHNAAPTNTSTDKTVSGTHLGSQISAHITVAGSPLGSQPSIASAPPPQEQHLPSSLTTKPPALSQPMLQPPAAVASAPVSYPSQPLTLASYTAHQQTDMMSLVGNQAGGQLPYSQTGVQLPYNQAGGQLPYNQTGGQLPYNQAGGQLPYNQAGGQLPYNQAGGQLPYNQAGGQLPYNQAGGQLPYNQAGGKLPYNQAGLSTSSTYKQQQQLFQQQPMISPNQSPRAALGAAYSPSSPYGQAPQSTLHPSFPAYLNSQQSLSPQQYHPVAQQYNPSALQYTDAGLRQSQGFSGATIQGIRDMTAPRGQLAYQASSNHLQPPPPTTTSNHLQSFPGTQASGYASLTVPSDPLLRSSSGLTSPSGQLQQPRMMYTPGFTLPPPPELRTSSGLPFMLNDMNTLRVSTSSYPFSTQSGAAQLPPQGLPMMMSAQSMPMQLTAIHLMQLQNSLSRSQGSFPAGIPPGLGMPPYTIFRPPELNITSPSGGSTTPGAAAAAAAVPALQRQNQIQRPQGLVASSADLGSSTMPFLQRQMQILSTNIAAAAAAAAAAMKIPLVEKLFPGAAGAGPGELSDTPPVLERQKQIQGAAAAAAGSDDDDSDILDSDAAPGPRSQRGGPSKAGSDSGSDIPPDPATARAAAAAAAAAEEAAQLEPDAPLATDLGPLLFGRPIGMPRLDQTINPQLIGPNFLFFSGLGYIFALCTQSYNIQVGTGGAGWFYFFAVTFGWIAFSTKLRKVSWYYMDVLLLLLFILMWGLTYPTPEIGINSNEITMQNYFPFIVNAPLCALCLGTAIFQYPLTLNYIKDTSPEEHWEGTEVKRAAMHTTIALGIAFLLSTTIYAAPFQQGIANAWPGQYSTDGGSLNFLTLLIRIIIPVLLFVAALLMIRFWYSLWWLRPSWLPPLDVAEELEGEALNAADAAEAKSNEGPKGAARRFISDNYILFSAFPLLAATCWQMLDVRIGLGVGFFSCLLSVGLGYLAFRYELRKTKFYNFELLMTLLFLVLFVMTAAPNSDGSPSSLEFSIQNNFNFIVFATLSGLALLSCIFWEPFTVQYLRDMVPKHHWSKPEIHTTALRTTWLWSASFAASVLIYLAAYEVGTQNSTWGRYGSEARGHDGAAAAIGRVVVPAFFIALSAMATRFWWRAWLMSPNVTGRPTWMHDEDKHMVDAAAGAQAATLAGSSDASADDEAEESAASGAAAKSGHLLAASGVRYLVCTELVGPNYQLFSLLGLLWATAWQTRNMLIGAGGAGFFYIGSVFYGSLAWRAGLRKVPVYWQEVVMGAIFFLLWAISYPVPANNVENSPQALSIQNYFPFIVNGTLGFLSLASILTKRPFTLQFILETVIPAGWTKPQLLAGSYYSSLIWFMAYFLALIAYVIVYLSGIQGHTNGQYRTGGIPGQDNGATILLRVVVPIILYILAALFTRFWYLLTKPPWAIPAPMSEVPKEAPAVPESQPAPEPEPEPGPEPKATESELPPVDQPELGAQPQADYLQLYEMYMREMWRQYEMYMQQYQVPPPPQPEPPKQASNVPRFALLPEGSTVPSGAALTGKGTLGWGDEAYWANEAAAASWAGQLQGPLTQFLDSNYIIISSLGYVIATALQTYDLKIGVAVAGFLYLALILLGLLLRHARARKIWIFFMEVAMLLVFIVQWALTFPEGPDGEASAAELSVYKYFPFVTNATLGGVALLSSVLQYPFVLQYIRSMLPYAAWRHPQTIPVAHVCTWVWIMAYTASCLLYLIPFSQDVEMSGHEAQAPDNTLNTVFRIVIPIVLHVAALLFSRLYPGTIIIHVKDSQPFDMVVENGITVVNNPLAQLGGRPGLQEHQCGYIQSAANDAFVTYIDTTAGGGQKAPWRQAPPPWLQPPPGRGSSAAVAGDIGANLQLQHEVWRQLMEQQKAQLTRLRVPAGTGLPQQQASLPWLQQEKQQLPPLQDNSHYPSAEPGAKLQASTSSAQQHQQQLQEQQARLRQQRMPSTVTSYPPQLPLQYDDRTSSFLSYPVGSVLPPHLQQGASDDVNKSPRIPAYLGSHQEQDPISSFGMGSKSPPLATAPSAPVSTRAGTGSSRQRQRMRQ</sequence>
<feature type="transmembrane region" description="Helical" evidence="2">
    <location>
        <begin position="1084"/>
        <end position="1107"/>
    </location>
</feature>
<feature type="transmembrane region" description="Helical" evidence="2">
    <location>
        <begin position="1916"/>
        <end position="1934"/>
    </location>
</feature>
<dbReference type="EMBL" id="BEGY01000044">
    <property type="protein sequence ID" value="GAX79598.1"/>
    <property type="molecule type" value="Genomic_DNA"/>
</dbReference>
<dbReference type="STRING" id="1157962.A0A250X948"/>
<feature type="transmembrane region" description="Helical" evidence="2">
    <location>
        <begin position="1300"/>
        <end position="1317"/>
    </location>
</feature>
<feature type="compositionally biased region" description="Polar residues" evidence="1">
    <location>
        <begin position="545"/>
        <end position="559"/>
    </location>
</feature>
<feature type="transmembrane region" description="Helical" evidence="2">
    <location>
        <begin position="1669"/>
        <end position="1692"/>
    </location>
</feature>
<gene>
    <name evidence="3" type="ORF">CEUSTIGMA_g7039.t1</name>
</gene>
<dbReference type="PANTHER" id="PTHR48125">
    <property type="entry name" value="LP07818P1"/>
    <property type="match status" value="1"/>
</dbReference>
<feature type="transmembrane region" description="Helical" evidence="2">
    <location>
        <begin position="1169"/>
        <end position="1193"/>
    </location>
</feature>
<feature type="compositionally biased region" description="Pro residues" evidence="1">
    <location>
        <begin position="2161"/>
        <end position="2172"/>
    </location>
</feature>
<feature type="transmembrane region" description="Helical" evidence="2">
    <location>
        <begin position="1383"/>
        <end position="1404"/>
    </location>
</feature>
<evidence type="ECO:0000313" key="4">
    <source>
        <dbReference type="Proteomes" id="UP000232323"/>
    </source>
</evidence>
<feature type="transmembrane region" description="Helical" evidence="2">
    <location>
        <begin position="1246"/>
        <end position="1264"/>
    </location>
</feature>
<feature type="region of interest" description="Disordered" evidence="1">
    <location>
        <begin position="307"/>
        <end position="329"/>
    </location>
</feature>
<keyword evidence="2" id="KW-0812">Transmembrane</keyword>
<feature type="compositionally biased region" description="Acidic residues" evidence="1">
    <location>
        <begin position="903"/>
        <end position="912"/>
    </location>
</feature>
<feature type="region of interest" description="Disordered" evidence="1">
    <location>
        <begin position="343"/>
        <end position="391"/>
    </location>
</feature>
<feature type="compositionally biased region" description="Polar residues" evidence="1">
    <location>
        <begin position="1"/>
        <end position="10"/>
    </location>
</feature>
<feature type="transmembrane region" description="Helical" evidence="2">
    <location>
        <begin position="1337"/>
        <end position="1362"/>
    </location>
</feature>
<protein>
    <submittedName>
        <fullName evidence="3">Uncharacterized protein</fullName>
    </submittedName>
</protein>
<dbReference type="OrthoDB" id="10665529at2759"/>
<feature type="region of interest" description="Disordered" evidence="1">
    <location>
        <begin position="1"/>
        <end position="48"/>
    </location>
</feature>
<feature type="transmembrane region" description="Helical" evidence="2">
    <location>
        <begin position="1712"/>
        <end position="1734"/>
    </location>
</feature>
<keyword evidence="4" id="KW-1185">Reference proteome</keyword>
<feature type="transmembrane region" description="Helical" evidence="2">
    <location>
        <begin position="1018"/>
        <end position="1038"/>
    </location>
</feature>
<feature type="region of interest" description="Disordered" evidence="1">
    <location>
        <begin position="891"/>
        <end position="945"/>
    </location>
</feature>
<feature type="region of interest" description="Disordered" evidence="1">
    <location>
        <begin position="1752"/>
        <end position="1790"/>
    </location>
</feature>
<feature type="transmembrane region" description="Helical" evidence="2">
    <location>
        <begin position="1581"/>
        <end position="1598"/>
    </location>
</feature>
<feature type="compositionally biased region" description="Polar residues" evidence="1">
    <location>
        <begin position="2358"/>
        <end position="2369"/>
    </location>
</feature>
<feature type="transmembrane region" description="Helical" evidence="2">
    <location>
        <begin position="1270"/>
        <end position="1288"/>
    </location>
</feature>
<feature type="transmembrane region" description="Helical" evidence="2">
    <location>
        <begin position="1128"/>
        <end position="1149"/>
    </location>
</feature>
<feature type="region of interest" description="Disordered" evidence="1">
    <location>
        <begin position="515"/>
        <end position="566"/>
    </location>
</feature>
<organism evidence="3 4">
    <name type="scientific">Chlamydomonas eustigma</name>
    <dbReference type="NCBI Taxonomy" id="1157962"/>
    <lineage>
        <taxon>Eukaryota</taxon>
        <taxon>Viridiplantae</taxon>
        <taxon>Chlorophyta</taxon>
        <taxon>core chlorophytes</taxon>
        <taxon>Chlorophyceae</taxon>
        <taxon>CS clade</taxon>
        <taxon>Chlamydomonadales</taxon>
        <taxon>Chlamydomonadaceae</taxon>
        <taxon>Chlamydomonas</taxon>
    </lineage>
</organism>
<accession>A0A250X948</accession>
<feature type="transmembrane region" description="Helical" evidence="2">
    <location>
        <begin position="1424"/>
        <end position="1444"/>
    </location>
</feature>
<feature type="transmembrane region" description="Helical" evidence="2">
    <location>
        <begin position="1045"/>
        <end position="1064"/>
    </location>
</feature>
<feature type="region of interest" description="Disordered" evidence="1">
    <location>
        <begin position="2154"/>
        <end position="2177"/>
    </location>
</feature>
<feature type="region of interest" description="Disordered" evidence="1">
    <location>
        <begin position="82"/>
        <end position="129"/>
    </location>
</feature>
<comment type="caution">
    <text evidence="3">The sequence shown here is derived from an EMBL/GenBank/DDBJ whole genome shotgun (WGS) entry which is preliminary data.</text>
</comment>
<feature type="transmembrane region" description="Helical" evidence="2">
    <location>
        <begin position="1549"/>
        <end position="1569"/>
    </location>
</feature>
<feature type="compositionally biased region" description="Low complexity" evidence="1">
    <location>
        <begin position="2251"/>
        <end position="2276"/>
    </location>
</feature>
<keyword evidence="2" id="KW-0472">Membrane</keyword>
<evidence type="ECO:0000313" key="3">
    <source>
        <dbReference type="EMBL" id="GAX79598.1"/>
    </source>
</evidence>
<name>A0A250X948_9CHLO</name>
<feature type="region of interest" description="Disordered" evidence="1">
    <location>
        <begin position="2310"/>
        <end position="2376"/>
    </location>
</feature>
<feature type="transmembrane region" description="Helical" evidence="2">
    <location>
        <begin position="2025"/>
        <end position="2048"/>
    </location>
</feature>
<feature type="compositionally biased region" description="Polar residues" evidence="1">
    <location>
        <begin position="308"/>
        <end position="329"/>
    </location>
</feature>
<evidence type="ECO:0000256" key="1">
    <source>
        <dbReference type="SAM" id="MobiDB-lite"/>
    </source>
</evidence>
<keyword evidence="2" id="KW-1133">Transmembrane helix</keyword>
<feature type="transmembrane region" description="Helical" evidence="2">
    <location>
        <begin position="2068"/>
        <end position="2089"/>
    </location>
</feature>
<feature type="compositionally biased region" description="Acidic residues" evidence="1">
    <location>
        <begin position="13"/>
        <end position="27"/>
    </location>
</feature>
<feature type="transmembrane region" description="Helical" evidence="2">
    <location>
        <begin position="1980"/>
        <end position="2004"/>
    </location>
</feature>
<evidence type="ECO:0000256" key="2">
    <source>
        <dbReference type="SAM" id="Phobius"/>
    </source>
</evidence>
<feature type="compositionally biased region" description="Polar residues" evidence="1">
    <location>
        <begin position="636"/>
        <end position="656"/>
    </location>
</feature>